<evidence type="ECO:0000313" key="3">
    <source>
        <dbReference type="EMBL" id="NKE71431.1"/>
    </source>
</evidence>
<dbReference type="GO" id="GO:0043093">
    <property type="term" value="P:FtsZ-dependent cytokinesis"/>
    <property type="evidence" value="ECO:0007669"/>
    <property type="project" value="InterPro"/>
</dbReference>
<dbReference type="GO" id="GO:0090529">
    <property type="term" value="P:cell septum assembly"/>
    <property type="evidence" value="ECO:0007669"/>
    <property type="project" value="InterPro"/>
</dbReference>
<protein>
    <submittedName>
        <fullName evidence="3">Cell division protein ZapB</fullName>
    </submittedName>
</protein>
<keyword evidence="1 2" id="KW-0175">Coiled coil</keyword>
<dbReference type="GO" id="GO:0005737">
    <property type="term" value="C:cytoplasm"/>
    <property type="evidence" value="ECO:0007669"/>
    <property type="project" value="InterPro"/>
</dbReference>
<evidence type="ECO:0000313" key="4">
    <source>
        <dbReference type="Proteomes" id="UP000534783"/>
    </source>
</evidence>
<dbReference type="Pfam" id="PF06005">
    <property type="entry name" value="ZapB"/>
    <property type="match status" value="1"/>
</dbReference>
<name>A0A7X6DQC5_9BACT</name>
<keyword evidence="3" id="KW-0132">Cell division</keyword>
<dbReference type="Gene3D" id="1.20.5.340">
    <property type="match status" value="1"/>
</dbReference>
<evidence type="ECO:0000256" key="1">
    <source>
        <dbReference type="ARBA" id="ARBA00023054"/>
    </source>
</evidence>
<proteinExistence type="predicted"/>
<dbReference type="AlphaFoldDB" id="A0A7X6DQC5"/>
<comment type="caution">
    <text evidence="3">The sequence shown here is derived from an EMBL/GenBank/DDBJ whole genome shotgun (WGS) entry which is preliminary data.</text>
</comment>
<dbReference type="InterPro" id="IPR009252">
    <property type="entry name" value="Cell_div_ZapB"/>
</dbReference>
<organism evidence="3 4">
    <name type="scientific">Candidatus Manganitrophus noduliformans</name>
    <dbReference type="NCBI Taxonomy" id="2606439"/>
    <lineage>
        <taxon>Bacteria</taxon>
        <taxon>Pseudomonadati</taxon>
        <taxon>Nitrospirota</taxon>
        <taxon>Nitrospiria</taxon>
        <taxon>Candidatus Troglogloeales</taxon>
        <taxon>Candidatus Manganitrophaceae</taxon>
        <taxon>Candidatus Manganitrophus</taxon>
    </lineage>
</organism>
<keyword evidence="3" id="KW-0131">Cell cycle</keyword>
<accession>A0A7X6DQC5</accession>
<feature type="coiled-coil region" evidence="2">
    <location>
        <begin position="6"/>
        <end position="54"/>
    </location>
</feature>
<sequence>MVQEQLEVLEARVQEMIELIKKLKREKEGLEAKVNEQAREFRQLQEERGEVRLRIERILGTLNHLEIQEPLEEDSEIPVKVKAGEE</sequence>
<dbReference type="Proteomes" id="UP000534783">
    <property type="component" value="Unassembled WGS sequence"/>
</dbReference>
<dbReference type="EMBL" id="VTOW01000002">
    <property type="protein sequence ID" value="NKE71431.1"/>
    <property type="molecule type" value="Genomic_DNA"/>
</dbReference>
<dbReference type="RefSeq" id="WP_168060058.1">
    <property type="nucleotide sequence ID" value="NZ_VTOW01000002.1"/>
</dbReference>
<keyword evidence="4" id="KW-1185">Reference proteome</keyword>
<reference evidence="3 4" key="1">
    <citation type="journal article" date="2020" name="Nature">
        <title>Bacterial chemolithoautotrophy via manganese oxidation.</title>
        <authorList>
            <person name="Yu H."/>
            <person name="Leadbetter J.R."/>
        </authorList>
    </citation>
    <scope>NUCLEOTIDE SEQUENCE [LARGE SCALE GENOMIC DNA]</scope>
    <source>
        <strain evidence="3 4">Mn-1</strain>
    </source>
</reference>
<gene>
    <name evidence="3" type="primary">zapB</name>
    <name evidence="3" type="ORF">MNODULE_11840</name>
</gene>
<evidence type="ECO:0000256" key="2">
    <source>
        <dbReference type="SAM" id="Coils"/>
    </source>
</evidence>